<accession>A0A9P5HMU1</accession>
<dbReference type="AlphaFoldDB" id="A0A9P5HMU1"/>
<protein>
    <submittedName>
        <fullName evidence="1">Uncharacterized protein</fullName>
    </submittedName>
</protein>
<dbReference type="EMBL" id="JAANBB010000005">
    <property type="protein sequence ID" value="KAF7557385.1"/>
    <property type="molecule type" value="Genomic_DNA"/>
</dbReference>
<reference evidence="1" key="1">
    <citation type="submission" date="2020-03" db="EMBL/GenBank/DDBJ databases">
        <title>Draft Genome Sequence of Cylindrodendrum hubeiense.</title>
        <authorList>
            <person name="Buettner E."/>
            <person name="Kellner H."/>
        </authorList>
    </citation>
    <scope>NUCLEOTIDE SEQUENCE</scope>
    <source>
        <strain evidence="1">IHI 201604</strain>
    </source>
</reference>
<name>A0A9P5HMU1_9HYPO</name>
<gene>
    <name evidence="1" type="ORF">G7Z17_g719</name>
</gene>
<dbReference type="Proteomes" id="UP000722485">
    <property type="component" value="Unassembled WGS sequence"/>
</dbReference>
<sequence>MKIILLTTGLNPKIKIGPTQPVLMAGAMHPLQVIIQIVTSVRYAKCANLLTDDMVAHEFVLQDLAIRVSISTLSCKDALSKELRLLIEVTPEIARSLSDLSTGLRSLVDDVKITDDACIRKLKEMDERSQISSAIGAVLGWTSSEQQIKDILNGTTQQLSDQLFDLYSDTVRIIKDIDDVKVVLGRIQKVSLDDLGELSDPRNILSSLWTFVDQEESIETKKYLQNRELLNDLLDFYKNALEVTKLAKQSLRTAGSEISGFRNTTQDAFHRWIDDDVQALIERFESGRQQLEEATLNVRQIQC</sequence>
<comment type="caution">
    <text evidence="1">The sequence shown here is derived from an EMBL/GenBank/DDBJ whole genome shotgun (WGS) entry which is preliminary data.</text>
</comment>
<keyword evidence="2" id="KW-1185">Reference proteome</keyword>
<evidence type="ECO:0000313" key="2">
    <source>
        <dbReference type="Proteomes" id="UP000722485"/>
    </source>
</evidence>
<proteinExistence type="predicted"/>
<dbReference type="OrthoDB" id="4179406at2759"/>
<evidence type="ECO:0000313" key="1">
    <source>
        <dbReference type="EMBL" id="KAF7557385.1"/>
    </source>
</evidence>
<organism evidence="1 2">
    <name type="scientific">Cylindrodendrum hubeiense</name>
    <dbReference type="NCBI Taxonomy" id="595255"/>
    <lineage>
        <taxon>Eukaryota</taxon>
        <taxon>Fungi</taxon>
        <taxon>Dikarya</taxon>
        <taxon>Ascomycota</taxon>
        <taxon>Pezizomycotina</taxon>
        <taxon>Sordariomycetes</taxon>
        <taxon>Hypocreomycetidae</taxon>
        <taxon>Hypocreales</taxon>
        <taxon>Nectriaceae</taxon>
        <taxon>Cylindrodendrum</taxon>
    </lineage>
</organism>